<comment type="caution">
    <text evidence="2">The sequence shown here is derived from an EMBL/GenBank/DDBJ whole genome shotgun (WGS) entry which is preliminary data.</text>
</comment>
<evidence type="ECO:0000313" key="3">
    <source>
        <dbReference type="Proteomes" id="UP001627154"/>
    </source>
</evidence>
<protein>
    <submittedName>
        <fullName evidence="2">Uncharacterized protein</fullName>
    </submittedName>
</protein>
<dbReference type="AlphaFoldDB" id="A0ABD2XR54"/>
<evidence type="ECO:0000313" key="2">
    <source>
        <dbReference type="EMBL" id="KAL3407600.1"/>
    </source>
</evidence>
<feature type="compositionally biased region" description="Polar residues" evidence="1">
    <location>
        <begin position="1"/>
        <end position="11"/>
    </location>
</feature>
<evidence type="ECO:0000256" key="1">
    <source>
        <dbReference type="SAM" id="MobiDB-lite"/>
    </source>
</evidence>
<name>A0ABD2XR54_9HYME</name>
<dbReference type="EMBL" id="JBJJXI010000003">
    <property type="protein sequence ID" value="KAL3407600.1"/>
    <property type="molecule type" value="Genomic_DNA"/>
</dbReference>
<proteinExistence type="predicted"/>
<reference evidence="2 3" key="1">
    <citation type="journal article" date="2024" name="bioRxiv">
        <title>A reference genome for Trichogramma kaykai: A tiny desert-dwelling parasitoid wasp with competing sex-ratio distorters.</title>
        <authorList>
            <person name="Culotta J."/>
            <person name="Lindsey A.R."/>
        </authorList>
    </citation>
    <scope>NUCLEOTIDE SEQUENCE [LARGE SCALE GENOMIC DNA]</scope>
    <source>
        <strain evidence="2 3">KSX58</strain>
    </source>
</reference>
<sequence>MTHSDIPSPSTRDGVADAGAAQPPESVPAPAVPDGGAATGSLIDFNARCNDRQSPGFSQAALQVNSVHCVTPESISPATSYVNLAPTPRGLTPPQHASAAASLLECLDPLESRDGQPSRAGSDNFNPMGRSSVIAVGEQIVFFC</sequence>
<gene>
    <name evidence="2" type="ORF">TKK_000279</name>
</gene>
<feature type="region of interest" description="Disordered" evidence="1">
    <location>
        <begin position="1"/>
        <end position="41"/>
    </location>
</feature>
<keyword evidence="3" id="KW-1185">Reference proteome</keyword>
<organism evidence="2 3">
    <name type="scientific">Trichogramma kaykai</name>
    <dbReference type="NCBI Taxonomy" id="54128"/>
    <lineage>
        <taxon>Eukaryota</taxon>
        <taxon>Metazoa</taxon>
        <taxon>Ecdysozoa</taxon>
        <taxon>Arthropoda</taxon>
        <taxon>Hexapoda</taxon>
        <taxon>Insecta</taxon>
        <taxon>Pterygota</taxon>
        <taxon>Neoptera</taxon>
        <taxon>Endopterygota</taxon>
        <taxon>Hymenoptera</taxon>
        <taxon>Apocrita</taxon>
        <taxon>Proctotrupomorpha</taxon>
        <taxon>Chalcidoidea</taxon>
        <taxon>Trichogrammatidae</taxon>
        <taxon>Trichogramma</taxon>
    </lineage>
</organism>
<accession>A0ABD2XR54</accession>
<dbReference type="Proteomes" id="UP001627154">
    <property type="component" value="Unassembled WGS sequence"/>
</dbReference>